<dbReference type="AlphaFoldDB" id="A0AAD9TLA0"/>
<dbReference type="PANTHER" id="PTHR31762">
    <property type="entry name" value="FAS-BINDING FACTOR-LIKE PROTEIN"/>
    <property type="match status" value="1"/>
</dbReference>
<dbReference type="PANTHER" id="PTHR31762:SF10">
    <property type="entry name" value="FAS-BINDING FACTOR-LIKE PROTEIN"/>
    <property type="match status" value="1"/>
</dbReference>
<accession>A0AAD9TLA0</accession>
<comment type="caution">
    <text evidence="1">The sequence shown here is derived from an EMBL/GenBank/DDBJ whole genome shotgun (WGS) entry which is preliminary data.</text>
</comment>
<evidence type="ECO:0000313" key="1">
    <source>
        <dbReference type="EMBL" id="KAK2637903.1"/>
    </source>
</evidence>
<keyword evidence="2" id="KW-1185">Reference proteome</keyword>
<protein>
    <submittedName>
        <fullName evidence="1">Uncharacterized protein</fullName>
    </submittedName>
</protein>
<sequence length="66" mass="7594">MGNNGWLVTHAKPKGMHTEIARVKYEYWSSFAHLLVEIVLAVGQRAKEENSQFYLLPFVFVLSRGQ</sequence>
<dbReference type="GO" id="GO:0000911">
    <property type="term" value="P:cytokinesis by cell plate formation"/>
    <property type="evidence" value="ECO:0007669"/>
    <property type="project" value="InterPro"/>
</dbReference>
<dbReference type="InterPro" id="IPR040321">
    <property type="entry name" value="SCD2-like"/>
</dbReference>
<name>A0AAD9TLA0_9ROSI</name>
<dbReference type="Proteomes" id="UP001280121">
    <property type="component" value="Unassembled WGS sequence"/>
</dbReference>
<dbReference type="EMBL" id="JANJYI010000008">
    <property type="protein sequence ID" value="KAK2637903.1"/>
    <property type="molecule type" value="Genomic_DNA"/>
</dbReference>
<evidence type="ECO:0000313" key="2">
    <source>
        <dbReference type="Proteomes" id="UP001280121"/>
    </source>
</evidence>
<reference evidence="1" key="1">
    <citation type="journal article" date="2023" name="Plant J.">
        <title>Genome sequences and population genomics provide insights into the demographic history, inbreeding, and mutation load of two 'living fossil' tree species of Dipteronia.</title>
        <authorList>
            <person name="Feng Y."/>
            <person name="Comes H.P."/>
            <person name="Chen J."/>
            <person name="Zhu S."/>
            <person name="Lu R."/>
            <person name="Zhang X."/>
            <person name="Li P."/>
            <person name="Qiu J."/>
            <person name="Olsen K.M."/>
            <person name="Qiu Y."/>
        </authorList>
    </citation>
    <scope>NUCLEOTIDE SEQUENCE</scope>
    <source>
        <strain evidence="1">KIB01</strain>
    </source>
</reference>
<proteinExistence type="predicted"/>
<organism evidence="1 2">
    <name type="scientific">Dipteronia dyeriana</name>
    <dbReference type="NCBI Taxonomy" id="168575"/>
    <lineage>
        <taxon>Eukaryota</taxon>
        <taxon>Viridiplantae</taxon>
        <taxon>Streptophyta</taxon>
        <taxon>Embryophyta</taxon>
        <taxon>Tracheophyta</taxon>
        <taxon>Spermatophyta</taxon>
        <taxon>Magnoliopsida</taxon>
        <taxon>eudicotyledons</taxon>
        <taxon>Gunneridae</taxon>
        <taxon>Pentapetalae</taxon>
        <taxon>rosids</taxon>
        <taxon>malvids</taxon>
        <taxon>Sapindales</taxon>
        <taxon>Sapindaceae</taxon>
        <taxon>Hippocastanoideae</taxon>
        <taxon>Acereae</taxon>
        <taxon>Dipteronia</taxon>
    </lineage>
</organism>
<gene>
    <name evidence="1" type="ORF">Ddye_025698</name>
</gene>